<feature type="coiled-coil region" evidence="1">
    <location>
        <begin position="596"/>
        <end position="627"/>
    </location>
</feature>
<proteinExistence type="predicted"/>
<accession>A0A517WV60</accession>
<feature type="compositionally biased region" description="Low complexity" evidence="2">
    <location>
        <begin position="217"/>
        <end position="232"/>
    </location>
</feature>
<keyword evidence="1" id="KW-0175">Coiled coil</keyword>
<feature type="region of interest" description="Disordered" evidence="2">
    <location>
        <begin position="126"/>
        <end position="150"/>
    </location>
</feature>
<gene>
    <name evidence="4" type="ORF">V202x_25150</name>
</gene>
<dbReference type="AlphaFoldDB" id="A0A517WV60"/>
<keyword evidence="5" id="KW-1185">Reference proteome</keyword>
<evidence type="ECO:0000313" key="5">
    <source>
        <dbReference type="Proteomes" id="UP000318384"/>
    </source>
</evidence>
<feature type="compositionally biased region" description="Polar residues" evidence="2">
    <location>
        <begin position="197"/>
        <end position="216"/>
    </location>
</feature>
<dbReference type="OrthoDB" id="207767at2"/>
<feature type="region of interest" description="Disordered" evidence="2">
    <location>
        <begin position="193"/>
        <end position="233"/>
    </location>
</feature>
<keyword evidence="3" id="KW-1133">Transmembrane helix</keyword>
<feature type="region of interest" description="Disordered" evidence="2">
    <location>
        <begin position="29"/>
        <end position="68"/>
    </location>
</feature>
<dbReference type="RefSeq" id="WP_145174886.1">
    <property type="nucleotide sequence ID" value="NZ_CP037422.1"/>
</dbReference>
<dbReference type="EMBL" id="CP037422">
    <property type="protein sequence ID" value="QDU09143.1"/>
    <property type="molecule type" value="Genomic_DNA"/>
</dbReference>
<keyword evidence="3" id="KW-0472">Membrane</keyword>
<feature type="transmembrane region" description="Helical" evidence="3">
    <location>
        <begin position="153"/>
        <end position="173"/>
    </location>
</feature>
<feature type="compositionally biased region" description="Polar residues" evidence="2">
    <location>
        <begin position="37"/>
        <end position="47"/>
    </location>
</feature>
<evidence type="ECO:0000256" key="1">
    <source>
        <dbReference type="SAM" id="Coils"/>
    </source>
</evidence>
<keyword evidence="3" id="KW-0812">Transmembrane</keyword>
<sequence>MDLPTCPSCGASVLDEDAADCPFCGAAMSASAASGKPSGTKQPSQEPSIKKAPNNKRTKRETIVDDDPFDLERQQQTTKVIPLLRKPVKGKMFRVVCPMCDTPGFASSKVVGKEVKCRNSECLAPVFQVPNPDTKDQKSTEQEKPKEKKKSKLPLVTVVLVAVVLLGGGYYYLTRVPDGSELSKPFDHSAFEDASRKSFSTPTNNKTNSPDANSNLKTGSSKTSPKPQKSTQAVQKEALEMIIELSRARENRSKPYSRRLAAEAYALSGDIKSSQEQIDYIDRVSPRLPFYKIFPLIEIGWLQLKEKDSSGLKTTLDQTGQLSKQIPEYGGRDTLDLIARLAAFWIAAGKEDLAETLIRKYQKKDSLAQLSAHLQVAHETNQYNFESLIDLHQQWNSPQWVAVTLILINKGYPQEALNWAALAPEPIARTEAVTEWALSQVARAVSQKQKLETSLIQPAETKLSSTGSAFMYALCAQKLISLNLPNPAEIFLEKSKSFLTSTPIPDPIELGNIKAVNDLVLPLTAPLKMLAEANLQIASVESKLGKKVEATKFLNNAVQSIRAIAPSVEAVQSKINETSNFNFKDQIKEALNLSSNDRVRRGINEYRKQLRKLKSAAENRLALLIQLLSQASRSQLAADAWKIALESHETTNVNLKDALLQSSLPAVIIQSVDQSNNELVSQIKKTLNDSISGLSKEDLLIQQVSSLVKNGRPEQAAHDINQSDLKKAWKAQLSLQLLSILMNKNQFEQTIQFITALDDPILREDMLNTLSAVAVIEGNISVIEKLLQSNPYTPTEKISGYLGLIYGIQALPNEQAGTSTPQAQPKNL</sequence>
<name>A0A517WV60_9PLAN</name>
<evidence type="ECO:0000313" key="4">
    <source>
        <dbReference type="EMBL" id="QDU09143.1"/>
    </source>
</evidence>
<protein>
    <submittedName>
        <fullName evidence="4">Uncharacterized protein</fullName>
    </submittedName>
</protein>
<evidence type="ECO:0000256" key="3">
    <source>
        <dbReference type="SAM" id="Phobius"/>
    </source>
</evidence>
<organism evidence="4 5">
    <name type="scientific">Gimesia aquarii</name>
    <dbReference type="NCBI Taxonomy" id="2527964"/>
    <lineage>
        <taxon>Bacteria</taxon>
        <taxon>Pseudomonadati</taxon>
        <taxon>Planctomycetota</taxon>
        <taxon>Planctomycetia</taxon>
        <taxon>Planctomycetales</taxon>
        <taxon>Planctomycetaceae</taxon>
        <taxon>Gimesia</taxon>
    </lineage>
</organism>
<reference evidence="4 5" key="1">
    <citation type="submission" date="2019-03" db="EMBL/GenBank/DDBJ databases">
        <title>Deep-cultivation of Planctomycetes and their phenomic and genomic characterization uncovers novel biology.</title>
        <authorList>
            <person name="Wiegand S."/>
            <person name="Jogler M."/>
            <person name="Boedeker C."/>
            <person name="Pinto D."/>
            <person name="Vollmers J."/>
            <person name="Rivas-Marin E."/>
            <person name="Kohn T."/>
            <person name="Peeters S.H."/>
            <person name="Heuer A."/>
            <person name="Rast P."/>
            <person name="Oberbeckmann S."/>
            <person name="Bunk B."/>
            <person name="Jeske O."/>
            <person name="Meyerdierks A."/>
            <person name="Storesund J.E."/>
            <person name="Kallscheuer N."/>
            <person name="Luecker S."/>
            <person name="Lage O.M."/>
            <person name="Pohl T."/>
            <person name="Merkel B.J."/>
            <person name="Hornburger P."/>
            <person name="Mueller R.-W."/>
            <person name="Bruemmer F."/>
            <person name="Labrenz M."/>
            <person name="Spormann A.M."/>
            <person name="Op den Camp H."/>
            <person name="Overmann J."/>
            <person name="Amann R."/>
            <person name="Jetten M.S.M."/>
            <person name="Mascher T."/>
            <person name="Medema M.H."/>
            <person name="Devos D.P."/>
            <person name="Kaster A.-K."/>
            <person name="Ovreas L."/>
            <person name="Rohde M."/>
            <person name="Galperin M.Y."/>
            <person name="Jogler C."/>
        </authorList>
    </citation>
    <scope>NUCLEOTIDE SEQUENCE [LARGE SCALE GENOMIC DNA]</scope>
    <source>
        <strain evidence="4 5">V202</strain>
    </source>
</reference>
<dbReference type="Proteomes" id="UP000318384">
    <property type="component" value="Chromosome"/>
</dbReference>
<evidence type="ECO:0000256" key="2">
    <source>
        <dbReference type="SAM" id="MobiDB-lite"/>
    </source>
</evidence>
<feature type="compositionally biased region" description="Basic and acidic residues" evidence="2">
    <location>
        <begin position="133"/>
        <end position="146"/>
    </location>
</feature>